<sequence>MAGHKLSIGFLSVSMLLLSTCQESTPISQPVDDPEITAPQPVIWSVTDEDSEVILYPTFHILPQNIKWQSPILMAALTRADEIWYEVPADTGRDPAFKQQTMALGLSPDRPLSSVLPDATYAKLSNVMRELGMPENSLDPMRPWMASMAIPLIQMSKSGYDPELGVESVLQQIVTNKPVRSFETGLQQLQFLADIPEAEQIAMLDATLDDINEGQSMIDSMAKAWATGDLEFLQSEILDEMKAESPEVYNIMIKKRNQAWLDILVNEMQGAGVDFVAVGAGHLIGEDGLPEQLLQKGYNVKIITPPSP</sequence>
<dbReference type="RefSeq" id="WP_121101896.1">
    <property type="nucleotide sequence ID" value="NZ_RBII01000002.1"/>
</dbReference>
<dbReference type="AlphaFoldDB" id="A0A420WED8"/>
<dbReference type="OrthoDB" id="9806326at2"/>
<evidence type="ECO:0000313" key="2">
    <source>
        <dbReference type="Proteomes" id="UP000282211"/>
    </source>
</evidence>
<evidence type="ECO:0000313" key="1">
    <source>
        <dbReference type="EMBL" id="RKQ69348.1"/>
    </source>
</evidence>
<dbReference type="InParanoid" id="A0A420WED8"/>
<organism evidence="1 2">
    <name type="scientific">Litorimonas taeanensis</name>
    <dbReference type="NCBI Taxonomy" id="568099"/>
    <lineage>
        <taxon>Bacteria</taxon>
        <taxon>Pseudomonadati</taxon>
        <taxon>Pseudomonadota</taxon>
        <taxon>Alphaproteobacteria</taxon>
        <taxon>Maricaulales</taxon>
        <taxon>Robiginitomaculaceae</taxon>
    </lineage>
</organism>
<dbReference type="PANTHER" id="PTHR40590">
    <property type="entry name" value="CYTOPLASMIC PROTEIN-RELATED"/>
    <property type="match status" value="1"/>
</dbReference>
<gene>
    <name evidence="1" type="ORF">DES40_2148</name>
</gene>
<dbReference type="InterPro" id="IPR002816">
    <property type="entry name" value="TraB/PrgY/GumN_fam"/>
</dbReference>
<protein>
    <recommendedName>
        <fullName evidence="3">TraB family protein</fullName>
    </recommendedName>
</protein>
<dbReference type="EMBL" id="RBII01000002">
    <property type="protein sequence ID" value="RKQ69348.1"/>
    <property type="molecule type" value="Genomic_DNA"/>
</dbReference>
<dbReference type="FunCoup" id="A0A420WED8">
    <property type="interactions" value="9"/>
</dbReference>
<evidence type="ECO:0008006" key="3">
    <source>
        <dbReference type="Google" id="ProtNLM"/>
    </source>
</evidence>
<dbReference type="Proteomes" id="UP000282211">
    <property type="component" value="Unassembled WGS sequence"/>
</dbReference>
<accession>A0A420WED8</accession>
<dbReference type="CDD" id="cd14789">
    <property type="entry name" value="Tiki"/>
    <property type="match status" value="1"/>
</dbReference>
<comment type="caution">
    <text evidence="1">The sequence shown here is derived from an EMBL/GenBank/DDBJ whole genome shotgun (WGS) entry which is preliminary data.</text>
</comment>
<keyword evidence="2" id="KW-1185">Reference proteome</keyword>
<dbReference type="PANTHER" id="PTHR40590:SF1">
    <property type="entry name" value="CYTOPLASMIC PROTEIN"/>
    <property type="match status" value="1"/>
</dbReference>
<dbReference type="Pfam" id="PF01963">
    <property type="entry name" value="TraB_PrgY_gumN"/>
    <property type="match status" value="1"/>
</dbReference>
<name>A0A420WED8_9PROT</name>
<reference evidence="1 2" key="1">
    <citation type="submission" date="2018-10" db="EMBL/GenBank/DDBJ databases">
        <title>Genomic Encyclopedia of Type Strains, Phase IV (KMG-IV): sequencing the most valuable type-strain genomes for metagenomic binning, comparative biology and taxonomic classification.</title>
        <authorList>
            <person name="Goeker M."/>
        </authorList>
    </citation>
    <scope>NUCLEOTIDE SEQUENCE [LARGE SCALE GENOMIC DNA]</scope>
    <source>
        <strain evidence="1 2">DSM 22008</strain>
    </source>
</reference>
<dbReference type="InterPro" id="IPR047111">
    <property type="entry name" value="YbaP-like"/>
</dbReference>
<proteinExistence type="predicted"/>